<dbReference type="EMBL" id="CP023737">
    <property type="protein sequence ID" value="ATQ66794.1"/>
    <property type="molecule type" value="Genomic_DNA"/>
</dbReference>
<evidence type="ECO:0000313" key="2">
    <source>
        <dbReference type="EMBL" id="ATQ66794.1"/>
    </source>
</evidence>
<dbReference type="SUPFAM" id="SSF53335">
    <property type="entry name" value="S-adenosyl-L-methionine-dependent methyltransferases"/>
    <property type="match status" value="1"/>
</dbReference>
<dbReference type="AlphaFoldDB" id="A0A2D2CVT2"/>
<reference evidence="3" key="1">
    <citation type="submission" date="2017-10" db="EMBL/GenBank/DDBJ databases">
        <title>Completed PacBio SMRT sequence of Methylosinus trichosporium OB3b reveals presence of a third large plasmid.</title>
        <authorList>
            <person name="Charles T.C."/>
            <person name="Lynch M.D.J."/>
            <person name="Heil J.R."/>
            <person name="Cheng J."/>
        </authorList>
    </citation>
    <scope>NUCLEOTIDE SEQUENCE [LARGE SCALE GENOMIC DNA]</scope>
    <source>
        <strain evidence="3">OB3b</strain>
    </source>
</reference>
<keyword evidence="3" id="KW-1185">Reference proteome</keyword>
<dbReference type="Gene3D" id="3.40.50.150">
    <property type="entry name" value="Vaccinia Virus protein VP39"/>
    <property type="match status" value="1"/>
</dbReference>
<accession>A0A2D2CVT2</accession>
<dbReference type="Proteomes" id="UP000230709">
    <property type="component" value="Chromosome"/>
</dbReference>
<sequence>MTEATPSPIDFHDIDQARAWTADTVARRPHRPRFFDAFCASLEGRFDAPIRIAELGSGPGHLACAILRRCRIESYHAIDFSPAMHALAHEHLAEASSRVTFVEADFRSNSWAAGLAGVDAVVTMQAAHELRHKNRLPALLDLIHETIRPGGLLLYCDYYADAAREEKSTLFLTRDEQPAALERAGFAPVGLVHEEGGMALYRALRAQL</sequence>
<dbReference type="CDD" id="cd02440">
    <property type="entry name" value="AdoMet_MTases"/>
    <property type="match status" value="1"/>
</dbReference>
<proteinExistence type="predicted"/>
<feature type="domain" description="Methyltransferase" evidence="1">
    <location>
        <begin position="52"/>
        <end position="151"/>
    </location>
</feature>
<dbReference type="RefSeq" id="WP_003612787.1">
    <property type="nucleotide sequence ID" value="NZ_ADVE02000001.1"/>
</dbReference>
<organism evidence="2 3">
    <name type="scientific">Methylosinus trichosporium (strain ATCC 35070 / NCIMB 11131 / UNIQEM 75 / OB3b)</name>
    <dbReference type="NCBI Taxonomy" id="595536"/>
    <lineage>
        <taxon>Bacteria</taxon>
        <taxon>Pseudomonadati</taxon>
        <taxon>Pseudomonadota</taxon>
        <taxon>Alphaproteobacteria</taxon>
        <taxon>Hyphomicrobiales</taxon>
        <taxon>Methylocystaceae</taxon>
        <taxon>Methylosinus</taxon>
    </lineage>
</organism>
<protein>
    <submittedName>
        <fullName evidence="2">Class I SAM-dependent methyltransferase</fullName>
    </submittedName>
</protein>
<dbReference type="InterPro" id="IPR041698">
    <property type="entry name" value="Methyltransf_25"/>
</dbReference>
<keyword evidence="2" id="KW-0489">Methyltransferase</keyword>
<evidence type="ECO:0000259" key="1">
    <source>
        <dbReference type="Pfam" id="PF13649"/>
    </source>
</evidence>
<name>A0A2D2CVT2_METT3</name>
<gene>
    <name evidence="2" type="ORF">CQW49_01955</name>
</gene>
<dbReference type="Pfam" id="PF13649">
    <property type="entry name" value="Methyltransf_25"/>
    <property type="match status" value="1"/>
</dbReference>
<dbReference type="GO" id="GO:0032259">
    <property type="term" value="P:methylation"/>
    <property type="evidence" value="ECO:0007669"/>
    <property type="project" value="UniProtKB-KW"/>
</dbReference>
<dbReference type="InterPro" id="IPR029063">
    <property type="entry name" value="SAM-dependent_MTases_sf"/>
</dbReference>
<dbReference type="KEGG" id="mtw:CQW49_01955"/>
<keyword evidence="2" id="KW-0808">Transferase</keyword>
<evidence type="ECO:0000313" key="3">
    <source>
        <dbReference type="Proteomes" id="UP000230709"/>
    </source>
</evidence>
<dbReference type="GO" id="GO:0008168">
    <property type="term" value="F:methyltransferase activity"/>
    <property type="evidence" value="ECO:0007669"/>
    <property type="project" value="UniProtKB-KW"/>
</dbReference>